<feature type="domain" description="VWFC" evidence="7">
    <location>
        <begin position="493"/>
        <end position="558"/>
    </location>
</feature>
<dbReference type="GO" id="GO:0005576">
    <property type="term" value="C:extracellular region"/>
    <property type="evidence" value="ECO:0007669"/>
    <property type="project" value="UniProtKB-SubCell"/>
</dbReference>
<keyword evidence="6" id="KW-1015">Disulfide bond</keyword>
<dbReference type="FunFam" id="3.40.50.410:FF:000004">
    <property type="entry name" value="collagen alpha-6(VI) chain"/>
    <property type="match status" value="2"/>
</dbReference>
<evidence type="ECO:0000256" key="5">
    <source>
        <dbReference type="ARBA" id="ARBA00023180"/>
    </source>
</evidence>
<feature type="domain" description="ShKT" evidence="9">
    <location>
        <begin position="4711"/>
        <end position="4745"/>
    </location>
</feature>
<keyword evidence="3" id="KW-0732">Signal</keyword>
<feature type="domain" description="VWFC" evidence="7">
    <location>
        <begin position="3564"/>
        <end position="3630"/>
    </location>
</feature>
<feature type="domain" description="VWFC" evidence="7">
    <location>
        <begin position="3369"/>
        <end position="3435"/>
    </location>
</feature>
<keyword evidence="5" id="KW-0325">Glycoprotein</keyword>
<keyword evidence="4" id="KW-0677">Repeat</keyword>
<dbReference type="CDD" id="cd01450">
    <property type="entry name" value="vWFA_subfamily_ECM"/>
    <property type="match status" value="1"/>
</dbReference>
<dbReference type="Proteomes" id="UP000596742">
    <property type="component" value="Unassembled WGS sequence"/>
</dbReference>
<evidence type="ECO:0000259" key="9">
    <source>
        <dbReference type="PROSITE" id="PS51670"/>
    </source>
</evidence>
<dbReference type="InterPro" id="IPR050525">
    <property type="entry name" value="ECM_Assembly_Org"/>
</dbReference>
<dbReference type="InterPro" id="IPR002035">
    <property type="entry name" value="VWF_A"/>
</dbReference>
<feature type="domain" description="VWFC" evidence="7">
    <location>
        <begin position="3850"/>
        <end position="3917"/>
    </location>
</feature>
<feature type="domain" description="VWFC" evidence="7">
    <location>
        <begin position="3757"/>
        <end position="3823"/>
    </location>
</feature>
<evidence type="ECO:0000259" key="7">
    <source>
        <dbReference type="PROSITE" id="PS50184"/>
    </source>
</evidence>
<dbReference type="Pfam" id="PF00092">
    <property type="entry name" value="VWA"/>
    <property type="match status" value="2"/>
</dbReference>
<feature type="domain" description="VWFC" evidence="7">
    <location>
        <begin position="4623"/>
        <end position="4686"/>
    </location>
</feature>
<dbReference type="PROSITE" id="PS50234">
    <property type="entry name" value="VWFA"/>
    <property type="match status" value="2"/>
</dbReference>
<dbReference type="SUPFAM" id="SSF53300">
    <property type="entry name" value="vWA-like"/>
    <property type="match status" value="2"/>
</dbReference>
<accession>A0A8B6C6A5</accession>
<evidence type="ECO:0000259" key="8">
    <source>
        <dbReference type="PROSITE" id="PS50234"/>
    </source>
</evidence>
<dbReference type="InterPro" id="IPR036465">
    <property type="entry name" value="vWFA_dom_sf"/>
</dbReference>
<comment type="caution">
    <text evidence="6">Lacks conserved residue(s) required for the propagation of feature annotation.</text>
</comment>
<dbReference type="PROSITE" id="PS51670">
    <property type="entry name" value="SHKT"/>
    <property type="match status" value="3"/>
</dbReference>
<evidence type="ECO:0000256" key="6">
    <source>
        <dbReference type="PROSITE-ProRule" id="PRU01005"/>
    </source>
</evidence>
<dbReference type="SMART" id="SM00214">
    <property type="entry name" value="VWC"/>
    <property type="match status" value="24"/>
</dbReference>
<dbReference type="SUPFAM" id="SSF57603">
    <property type="entry name" value="FnI-like domain"/>
    <property type="match status" value="2"/>
</dbReference>
<feature type="domain" description="VWFC" evidence="7">
    <location>
        <begin position="4379"/>
        <end position="4444"/>
    </location>
</feature>
<feature type="domain" description="VWFC" evidence="7">
    <location>
        <begin position="4172"/>
        <end position="4238"/>
    </location>
</feature>
<dbReference type="PROSITE" id="PS50184">
    <property type="entry name" value="VWFC_2"/>
    <property type="match status" value="14"/>
</dbReference>
<dbReference type="OrthoDB" id="6022609at2759"/>
<feature type="disulfide bond" evidence="6">
    <location>
        <begin position="4711"/>
        <end position="4745"/>
    </location>
</feature>
<dbReference type="EMBL" id="UYJE01001274">
    <property type="protein sequence ID" value="VDI00812.1"/>
    <property type="molecule type" value="Genomic_DNA"/>
</dbReference>
<feature type="domain" description="ShKT" evidence="9">
    <location>
        <begin position="449"/>
        <end position="482"/>
    </location>
</feature>
<comment type="caution">
    <text evidence="10">The sequence shown here is derived from an EMBL/GenBank/DDBJ whole genome shotgun (WGS) entry which is preliminary data.</text>
</comment>
<organism evidence="10 11">
    <name type="scientific">Mytilus galloprovincialis</name>
    <name type="common">Mediterranean mussel</name>
    <dbReference type="NCBI Taxonomy" id="29158"/>
    <lineage>
        <taxon>Eukaryota</taxon>
        <taxon>Metazoa</taxon>
        <taxon>Spiralia</taxon>
        <taxon>Lophotrochozoa</taxon>
        <taxon>Mollusca</taxon>
        <taxon>Bivalvia</taxon>
        <taxon>Autobranchia</taxon>
        <taxon>Pteriomorphia</taxon>
        <taxon>Mytilida</taxon>
        <taxon>Mytiloidea</taxon>
        <taxon>Mytilidae</taxon>
        <taxon>Mytilinae</taxon>
        <taxon>Mytilus</taxon>
    </lineage>
</organism>
<gene>
    <name evidence="10" type="ORF">MGAL_10B082227</name>
</gene>
<feature type="domain" description="ShKT" evidence="9">
    <location>
        <begin position="409"/>
        <end position="442"/>
    </location>
</feature>
<evidence type="ECO:0000256" key="4">
    <source>
        <dbReference type="ARBA" id="ARBA00022737"/>
    </source>
</evidence>
<evidence type="ECO:0000256" key="3">
    <source>
        <dbReference type="ARBA" id="ARBA00022729"/>
    </source>
</evidence>
<evidence type="ECO:0000313" key="10">
    <source>
        <dbReference type="EMBL" id="VDI00812.1"/>
    </source>
</evidence>
<feature type="domain" description="VWFC" evidence="7">
    <location>
        <begin position="579"/>
        <end position="644"/>
    </location>
</feature>
<feature type="domain" description="VWFC" evidence="7">
    <location>
        <begin position="3658"/>
        <end position="3724"/>
    </location>
</feature>
<feature type="domain" description="VWFC" evidence="7">
    <location>
        <begin position="4512"/>
        <end position="4577"/>
    </location>
</feature>
<evidence type="ECO:0000256" key="1">
    <source>
        <dbReference type="ARBA" id="ARBA00004613"/>
    </source>
</evidence>
<dbReference type="PANTHER" id="PTHR24020">
    <property type="entry name" value="COLLAGEN ALPHA"/>
    <property type="match status" value="1"/>
</dbReference>
<dbReference type="InterPro" id="IPR001007">
    <property type="entry name" value="VWF_dom"/>
</dbReference>
<evidence type="ECO:0000313" key="11">
    <source>
        <dbReference type="Proteomes" id="UP000596742"/>
    </source>
</evidence>
<dbReference type="Gene3D" id="3.40.50.410">
    <property type="entry name" value="von Willebrand factor, type A domain"/>
    <property type="match status" value="2"/>
</dbReference>
<sequence>MAMGCDTKADITFIVDSSDDVGKANFQKQLAFLKQTVNNMKIAPDKTQISVVTFSSGVYNQFFLNAYASKADVLAAIDRIPYISGRTHTSDALTYVTHTSFNPIHGARSNVPHIGVLITDGPSTAKDLTKIQGQVAKDNNIIMYGVGVGSGINMDELSSVSSSPSHRYMLTAENYGALNSLSSSLSTKLCNELPSNPNQLPPPTSCLKKADLAFLVDSSSSVGSGNFQKLENFLKNAVTKLDIGKDKVHVGLMQYSSYPSMQFPLNMYTNRGDTLKAIEGMQFMGGDTNTGDAIQNMRQQMFSQTGGARNNVPRIAIVVTDGGSSNNAKTTQQADGARRDHIGLISVGVGSAVNSYELQLIADDQTKVVKVNSFDQLEQAVDQILQKACTVQSTVAPTTAGVTNAPSACQNKLNNCNSYGLFVCTQYQPWAKDNCQEYCGFCTTPKPTCVDKLTNCLAYGKSSCTQYSEWAHQNCQQYCGFCAAAAVTSGFYGQCSYKGKSYQTGEKWLDGCDYECVCQDGNTGKYACTNRCPLYYNLPKDCTLVKKNGECCQQPVCNFHQTISKTESTGKGRTTNGIDVCVYKGKQYFQRQTWRDGCDEICMCTNSSKGLYQCESICPKYNSIPSNCHMTTAPGECCAKPACEFHQQHGSFTGQGSISGTGVGFRPTTQKPCVDVVNTCSQYGKDVCTTYSGWAGDNCRKFCNLCGGQPVAGQNDTCLYQGKDYRQGQTWSVGCHTYCTCENAVYGYYRCTDICPKYNNMPNGCQEVRRNGECCPIMECDSGSFVTSTTNLKSIGNGGLIHVLRPSGSMQYVLPTGLTGTTPVPGTGGTGFVAPRLPGCLYKGQLYVQDQAWEDGCDFSCLCTNAVTATYACRLKCVHFGNLPQPYCFLVKDPSNPCCKIPKCEFPINFVTQIGIISTAKPATDYCEYGGVKYTQGQSWYDGCSYRCTCENALGGVYRCMQRLKFLGLGVSCVCELGGALCFLVKGLGQDVHPYRKVPTPAPSGVYQGVDHGTAGKCTYKGRQYTQGQQWADGCDFNCECKDASRGYYECTDMCPRYNNVPPQCKLVTDFTNPCCKKPDCDFTATTASITGNQTKSPNPIPTLTPDMPNIVPYRGAKYIQSQTWVDGCTYRCRCDDSSRGVYTCSERCPTYPVSSADCKMVSDPKDPCCLVPQCPPPTGAPNQIPTLAPGKISGNINIPTPKPGSSVSPPLLTFCLYKSKQYKQGEKWMDGCDYSCECTDASAGKYVCNERCTRYTNIPANCFLVKDASNPCCKKPQCTNNTPTPGPYGPTLSPPLNPNTPTPAPSLKDKCVYRGVAYSQGQQWFDDCSLKCVCEDGPAGLYRCSERCAKYTGLPATCTLIPDPQDPICCQAPKCTYTNGTGFATAPPGVISGGIVTPTPQPYQQPTPYPGYTGPTSAPTLAPTYKDVCVYKGKQYNQDQKWQDGCDFDCVCQDSKKGLYKCTEKCPKFVDIPKECTLTRDYQNPCCMKVTCQPSLIPSPGPNASPTPAGQCMYNGVAFNEGKTWDDGCDLRCSCENGTTGYYRCSDRCAKYPNIPSYCTMETDPKDQCCMKPRCQPAPATTVIPTISPYLTPGPGVTYPPNKVPTQYPGQTFAPGKAPTLAPYKPYPPGLQPTLSPFLTPGPGYTYPPGKVPTQYPGQTYPPGKAPTLAPYKPFPPDLQPTASPFLTPGPGYTYPPGKVPTQYPGQTFRPGMEPTLQPNKPFPPDLLPTMSPYLTPGVGYTYPPGRVPTQYPGQTFPPGKEPTLSPYKPFPPNLRPTMSPYRTPGPGYTYPPGKVPPTSFPGEIPTLPPYKPFPTDLLPTLAPYITPGPGYTYPPGKVPPTSYPGEIPTLPPYKPFPKGLEPTMSPYRTPGPGYTYPPGRVPTQYPGQTYQPGKEPTLAPNKPFPPGLMPTMGPYRTPGPGYTYPPGKVPTQYPGQTFQPGKEPTLPPYQTFRPDLLPTQSPYLTPGPGYTYPPGLVPTEYPGQTFAPGKEPTLAPNKPFPPGLGPTMSPYLTPGPGYTYPPGRVPTQFPGQTFQPGKEPTLSPYKPFPPNLLPTMGPYLTPGPGYTYPPGKVPPTSFPGEIPTLSPFKPFPPDLMPTQPPYITPGPGYTYPPGKVPTQYPGQTYKPGQAPTLAPNKPFPPGLLPTQAPYLTPGYGYTYPQGYKIPTQFPGQTFPPGQIPTLEPNKPFPPGLGPTLSPYLTPGPGYTYPPGQVPPTRYPGEIPTLAPYKPFPPGLGPTISPYLTPGPGYTYPPGKVPTQYPGQTFKPGKEPTLPPYKPFPTGLLPTLSPLLTPGPDYTYPPGKVPTQYPGQTFQPGKEPTLSPYQTFPPGLRPTMSPYLTPGPGVTYPPGKVPTQYPGQTYQPGKEPTLAPNLPYPSYLLPTLSPYRTPGPGYTYPPGKVPPTNFPGEIPTLPPYKPFPTDLLPTASPYLTPGPGYTYPPGKVPPTSFPGEIPTLSPFKPFPPGMLPTVAPYLTPGPGYTYPPGKVPTQYPGQTFQPGKEPTLSPNKPFPPGLLPTIRPYFTPGPGYTYPPGKVPTQYPGQTFAPGKEPTLAPYQTFPPGLGPTLSPYLTPGPGYTYPPGKVPPTQYPGQIPTLPPYQPFPLDLLPTASPYLTPGPGYTYPPGKVPTQYPGQTFKPGMEPTLAPYQTFPPDLLPTVAPYFTPGPGYTYPPGKVPTQYPGQTFAPGKAPTLPPWSPFPQGLGPTLSPYLTPGPGYTYPPGKVPPTKFPGEIPTLPPYQPFPLDLLPTKAPYLTPGPGYTYPPGKVPTQYPGQTFRPGMEPTLAPYQTFPPDLLPTIRPYFTPGPGYTYPPGKVPPTNFPGEIPTLAPYKPFPPGLGPTLSPYLTPGPGYTYPPGKVPPTQYPGQIPTLPPYQPFPQGLIPTASPYLTPGPGVTYPPGKVPTQYPGQTYPPGLAPTLAPNKPYPPGLLPTLYPYMTPGPGYTYPPGRVPTQYPGQTYQPGKEPTLAPYQTFPPGLQPTLSPYLTPGPGYTYPPGKVPPTRFPGEIPTLPPYQPFPPDLIPTVSPYRTPGPGYTYPPGKVPPTSYPGEIPTLPPYKPFPLDLYPTASPYLTPGPGYTYPPGKVPATQYPGQIPTLPPFKPFPSGLIPTASPYRTPGPGYTYPPGKVPPTSFPGEIPTLSPNKPFPPDLFPTLGPYATPGPGYTYPPGKVPPTTFPGEIPTLSPYKTFPPGLRPTLSPYITPGPGYTYPPGKVPTQYPGQTYQPGKEPTLPPYKPFPTGLLPTLSPYLTPGPGYTYPPGKVPTQYPGQTYPPGLAPTLSPYKPFPPDLLPTLGPYLTPGPGYTYPPGKVPTQYPGQTYAPGKAPTLPPYLPFPQGLIPTPGPTNAPTKKPYLIPTAIPGIITGQGVGVNGKSCMYKGVSYKKGDKWEDGCQYKCECMDDMTGSYQCKERCPTYTDVPASCRLTIDPKDSCCMIPSCAQPTPTPAPYLGPSTQTPPITAKPDINACLYKGNVYTQGQKWYDDCDKVCVCQDAKMGFYSCQDRCAKYSNLGPNCVMVPDSRDPQCCQAPDCNNKNTTNIQGVQGTITGTGTLPPPTVVPGKPTIAPKAVCVYKGKQYTQGQKWQDGCSFDCECVDGKMGQFQCTDKCKRYPNLPPTCQMVYDSQNPCCEKPVCGLVPTAAPYLGPSTVSPPSQGPTTAPTVDFCIYNGILYRQGQTWQSGCDMTCRCDDAKSGLINCNERCPIYPALPASCTYVTDPKDPCCEVPSCISPNATIPTQVVNGTKGTVFIQPQLNPPVIGKRDVCVYKGGIYKQGQTWDDGCTYSCECVDASSGRFSCTDKCPRYPPLPAYCSMTQDPNNKCCQMSYCTPTQYGTTQVPTPGPSGMVPTAGPKPKDLCLYNGQLYKQSQQWYDGCNSVCVCEDASTGYYRCQPRCSKYSNVPAGCSLKPDPKDPSCCEVPYCPIVVPSIPPTPGVITPQMPQPGIITGTGKVPNLIGCQYKGQLYQPSQRFNDQCDYKCTCMDGNSGFYRCIDRCTKYTNIPKECVLVSDPNDKCCQVPYCDFKNPTPFPNGIPTPGPNMGPTPVPQSIISPPGTIPPQTGFCAYKGVYYTQGQTWKDGCNLQCRCEDVSKGIYSCTQRCNSYTNLPSSCTLKADPNDGCCLIPDCNKYPTPAPMVSPSPGQTTTRMPLVVPTPVKGSHTGTALQPGQPGTITGGQINYCVYKQRVYQQGQKWNDGCNFICTCEDASRGLYKCDDRCPKYFYLPPQCHYEQDPKDNCCQVAKCDFNPTLTPPPTTTTLPIKTTPGVATQKPNNVCVYIDGSQHSKGSKWYDACDYTCECKDTVTNFYNCTARCKAYSNLPSICTLKPDPTDACCEVPDCGTYTPITGNTITGTLPPNKFNLVPIGTHSVFSGSSQNPNAIQGTRDACIYKNKVYKQGVSWDDGCDYVCTCLNGPKGLYRCISKCPAYPALPSYCKKNMVPGQCCPVIGCDVPGFGTINPDPQLVPTPAPTKIGVIPTPAPTSLVPVIQINPNPSQNTTGGIPGGGYPIKPNQITGISNQCVYKNKVYNKGESWDIDCDFTCTCVDGSTGYYECKPQCPTYNNLPPQCFTTTVQGKCCKTIQCTTKDGLIVKPNAQFPVVGSYTGGFSGFRPGVSYNPGINSTSGVRLGCIYKGQLYKAGDEWDDGCDFHCKCVDSKTGRYQCTAQCPEFTRLPALCELVPVSGQCCKRLQCRTPTTVAPGVVTPTPFIPTPDPHPGCTDVIDNCADYGQSVCQTPYDAWGRRNCQHYCGMCPQPGMTTPTTSCQDKLPNCDLYGKKVCFNEYVPWAKENCQHHCSMCADQMTTATPSCVDKNPSACAEIGPDVCTLLIEFARDNCAHQCNLCPTPSVPSVQVTTPSPNGYVLLMKGVTGVGTYPPGVTDLFGLWNSTKTINQFQPGANSLTPNFPGHYKPGLSNNWPSLCLDKVRVSIYKNGVEKAFMLFNATGADKMSWFKPSRIIDSSWVDLQSTTKQYFAMSQDPDFLREFYASQNADKSKCDSTGWMFISTANRCFLETDKKPAFYYAPGQSSAHWGYSESLFYHLKMTISLN</sequence>
<reference evidence="10" key="1">
    <citation type="submission" date="2018-11" db="EMBL/GenBank/DDBJ databases">
        <authorList>
            <person name="Alioto T."/>
            <person name="Alioto T."/>
        </authorList>
    </citation>
    <scope>NUCLEOTIDE SEQUENCE</scope>
</reference>
<protein>
    <submittedName>
        <fullName evidence="10">Uncharacterized protein</fullName>
    </submittedName>
</protein>
<feature type="domain" description="VWFC" evidence="7">
    <location>
        <begin position="1428"/>
        <end position="1494"/>
    </location>
</feature>
<dbReference type="PRINTS" id="PR00453">
    <property type="entry name" value="VWFADOMAIN"/>
</dbReference>
<feature type="domain" description="VWFA" evidence="8">
    <location>
        <begin position="10"/>
        <end position="185"/>
    </location>
</feature>
<dbReference type="InterPro" id="IPR003582">
    <property type="entry name" value="ShKT_dom"/>
</dbReference>
<feature type="domain" description="VWFC" evidence="7">
    <location>
        <begin position="1511"/>
        <end position="1577"/>
    </location>
</feature>
<dbReference type="PROSITE" id="PS01208">
    <property type="entry name" value="VWFC_1"/>
    <property type="match status" value="9"/>
</dbReference>
<comment type="subcellular location">
    <subcellularLocation>
        <location evidence="1">Secreted</location>
    </subcellularLocation>
</comment>
<dbReference type="SMART" id="SM00254">
    <property type="entry name" value="ShKT"/>
    <property type="match status" value="6"/>
</dbReference>
<feature type="domain" description="VWFC" evidence="7">
    <location>
        <begin position="716"/>
        <end position="781"/>
    </location>
</feature>
<proteinExistence type="predicted"/>
<dbReference type="SMART" id="SM00215">
    <property type="entry name" value="VWC_out"/>
    <property type="match status" value="10"/>
</dbReference>
<evidence type="ECO:0000256" key="2">
    <source>
        <dbReference type="ARBA" id="ARBA00022525"/>
    </source>
</evidence>
<dbReference type="SMART" id="SM00327">
    <property type="entry name" value="VWA"/>
    <property type="match status" value="2"/>
</dbReference>
<feature type="domain" description="VWFA" evidence="8">
    <location>
        <begin position="211"/>
        <end position="384"/>
    </location>
</feature>
<keyword evidence="11" id="KW-1185">Reference proteome</keyword>
<dbReference type="PANTHER" id="PTHR24020:SF87">
    <property type="entry name" value="COLLAGEN ALPHA-1(VI) CHAIN-LIKE"/>
    <property type="match status" value="1"/>
</dbReference>
<name>A0A8B6C6A5_MYTGA</name>
<keyword evidence="2" id="KW-0964">Secreted</keyword>